<reference evidence="2" key="1">
    <citation type="journal article" date="2020" name="Stud. Mycol.">
        <title>101 Dothideomycetes genomes: a test case for predicting lifestyles and emergence of pathogens.</title>
        <authorList>
            <person name="Haridas S."/>
            <person name="Albert R."/>
            <person name="Binder M."/>
            <person name="Bloem J."/>
            <person name="Labutti K."/>
            <person name="Salamov A."/>
            <person name="Andreopoulos B."/>
            <person name="Baker S."/>
            <person name="Barry K."/>
            <person name="Bills G."/>
            <person name="Bluhm B."/>
            <person name="Cannon C."/>
            <person name="Castanera R."/>
            <person name="Culley D."/>
            <person name="Daum C."/>
            <person name="Ezra D."/>
            <person name="Gonzalez J."/>
            <person name="Henrissat B."/>
            <person name="Kuo A."/>
            <person name="Liang C."/>
            <person name="Lipzen A."/>
            <person name="Lutzoni F."/>
            <person name="Magnuson J."/>
            <person name="Mondo S."/>
            <person name="Nolan M."/>
            <person name="Ohm R."/>
            <person name="Pangilinan J."/>
            <person name="Park H.-J."/>
            <person name="Ramirez L."/>
            <person name="Alfaro M."/>
            <person name="Sun H."/>
            <person name="Tritt A."/>
            <person name="Yoshinaga Y."/>
            <person name="Zwiers L.-H."/>
            <person name="Turgeon B."/>
            <person name="Goodwin S."/>
            <person name="Spatafora J."/>
            <person name="Crous P."/>
            <person name="Grigoriev I."/>
        </authorList>
    </citation>
    <scope>NUCLEOTIDE SEQUENCE</scope>
    <source>
        <strain evidence="2">CBS 109.77</strain>
    </source>
</reference>
<dbReference type="OrthoDB" id="9979195at2759"/>
<proteinExistence type="predicted"/>
<dbReference type="EMBL" id="MU001823">
    <property type="protein sequence ID" value="KAF2796731.1"/>
    <property type="molecule type" value="Genomic_DNA"/>
</dbReference>
<evidence type="ECO:0000259" key="1">
    <source>
        <dbReference type="Pfam" id="PF18566"/>
    </source>
</evidence>
<evidence type="ECO:0000313" key="3">
    <source>
        <dbReference type="Proteomes" id="UP000799757"/>
    </source>
</evidence>
<dbReference type="Proteomes" id="UP000799757">
    <property type="component" value="Unassembled WGS sequence"/>
</dbReference>
<accession>A0A6A6XJV1</accession>
<protein>
    <recommendedName>
        <fullName evidence="1">Linalool dehydratase/isomerase domain-containing protein</fullName>
    </recommendedName>
</protein>
<name>A0A6A6XJV1_9PLEO</name>
<evidence type="ECO:0000313" key="2">
    <source>
        <dbReference type="EMBL" id="KAF2796731.1"/>
    </source>
</evidence>
<sequence>MSHTALEQPSVQIHLSNSTDSAQLQSTKILLPQSLGDEFNSYPKLSREQCEHLRHFHNIAFQLDGDFGFMGAQEPGQEWDTAYRYQLSAMAYAAGAAHYHHLPVMRSMFKSLMYKLIEKMLRREVWGYWYLTSQSGIRIDPDLKELRKPWADPVCKENIMYSGHLLLMSSLFLMLFNDNSFDKPNAIVFN</sequence>
<dbReference type="InterPro" id="IPR041411">
    <property type="entry name" value="Ldi"/>
</dbReference>
<keyword evidence="3" id="KW-1185">Reference proteome</keyword>
<dbReference type="AlphaFoldDB" id="A0A6A6XJV1"/>
<feature type="domain" description="Linalool dehydratase/isomerase" evidence="1">
    <location>
        <begin position="84"/>
        <end position="190"/>
    </location>
</feature>
<dbReference type="Pfam" id="PF18566">
    <property type="entry name" value="Ldi"/>
    <property type="match status" value="1"/>
</dbReference>
<organism evidence="2 3">
    <name type="scientific">Melanomma pulvis-pyrius CBS 109.77</name>
    <dbReference type="NCBI Taxonomy" id="1314802"/>
    <lineage>
        <taxon>Eukaryota</taxon>
        <taxon>Fungi</taxon>
        <taxon>Dikarya</taxon>
        <taxon>Ascomycota</taxon>
        <taxon>Pezizomycotina</taxon>
        <taxon>Dothideomycetes</taxon>
        <taxon>Pleosporomycetidae</taxon>
        <taxon>Pleosporales</taxon>
        <taxon>Melanommataceae</taxon>
        <taxon>Melanomma</taxon>
    </lineage>
</organism>
<gene>
    <name evidence="2" type="ORF">K505DRAFT_236973</name>
</gene>